<sequence>MENYSLLMGAAAVMKMAVEMAAVSMEKPSGALPRSGGCRNETPVPQILAREGGGSELFSEVLSIYQRFAAMVRTQYSSPIRVFRADSAGEYISQHLRGVLAEEGTLAQFSCPGAHAQNGVAERKHRHLLETTRAMMIASSLPPHFWAEAVATSAHLINIQPSAALQGGIPLERLSGVSPDYSTLRSFGCVCYVLLPPRERTKLTAQSVECVFLGYSDEHKGYRCWDPVGRRMRISRDVTFDETRPFYPRPTSGTYPVDDISFLLFPDAPPAVPPPLPPTSDAPPSAPSSRSSSPPSTPRSPASAPSDAVPSSSSSDDLSSADELPPSRPVRQRRAPARYSPSQYGLSVVSEPTSYRDAERHPEWQLAMAEEIAALERTGTWDLVSPPSGVRPITCKWVYKIKTRSDGSLERYKARLVARGFQQEHGRDYDETFAPVAHMTTVRTLLVVASVRRWSVSQLDVQNAFLNGELSEEVYMQPPPGYSVPDGMVCRLRRSLYGLKQAPRAWFERFASVVTAAGFSPSLHDPALFVHTSPRGRTLLLLYVDDMIITGDDPEYIAFVKARLRDQFLMTDLGPLRYFLGIEVSSTSDGFSISQEKYIQDLLARAVIRLKHKTLLDTTCSGSFTSNKEEFKRDLLDRIKENAEDWENDKGKESGYADKPPFKPLPPKEGNEEKEEKKKKKKGTKKKKKENKKKEVTAYPRVNEITLGNRKYVAPNDYCDNESEYDDLPMPFTYISDHDLNEHTTFDIGNLFGTDYESNDDSIIHVPLNNDIESPKLGDVVLEDPIFETSTFSKNDDITYSEVMCNVQK</sequence>
<dbReference type="SUPFAM" id="SSF53098">
    <property type="entry name" value="Ribonuclease H-like"/>
    <property type="match status" value="1"/>
</dbReference>
<feature type="compositionally biased region" description="Polar residues" evidence="3">
    <location>
        <begin position="340"/>
        <end position="353"/>
    </location>
</feature>
<feature type="compositionally biased region" description="Pro residues" evidence="3">
    <location>
        <begin position="268"/>
        <end position="286"/>
    </location>
</feature>
<dbReference type="Pfam" id="PF25597">
    <property type="entry name" value="SH3_retrovirus"/>
    <property type="match status" value="1"/>
</dbReference>
<gene>
    <name evidence="5" type="ORF">QYE76_054291</name>
</gene>
<evidence type="ECO:0000256" key="3">
    <source>
        <dbReference type="SAM" id="MobiDB-lite"/>
    </source>
</evidence>
<dbReference type="GO" id="GO:0015074">
    <property type="term" value="P:DNA integration"/>
    <property type="evidence" value="ECO:0007669"/>
    <property type="project" value="InterPro"/>
</dbReference>
<dbReference type="Proteomes" id="UP001231189">
    <property type="component" value="Unassembled WGS sequence"/>
</dbReference>
<proteinExistence type="predicted"/>
<dbReference type="GO" id="GO:0046872">
    <property type="term" value="F:metal ion binding"/>
    <property type="evidence" value="ECO:0007669"/>
    <property type="project" value="UniProtKB-KW"/>
</dbReference>
<dbReference type="PANTHER" id="PTHR42648">
    <property type="entry name" value="TRANSPOSASE, PUTATIVE-RELATED"/>
    <property type="match status" value="1"/>
</dbReference>
<dbReference type="AlphaFoldDB" id="A0AAD8SXU0"/>
<dbReference type="InterPro" id="IPR012337">
    <property type="entry name" value="RNaseH-like_sf"/>
</dbReference>
<dbReference type="GO" id="GO:0016787">
    <property type="term" value="F:hydrolase activity"/>
    <property type="evidence" value="ECO:0007669"/>
    <property type="project" value="UniProtKB-KW"/>
</dbReference>
<dbReference type="GO" id="GO:0003676">
    <property type="term" value="F:nucleic acid binding"/>
    <property type="evidence" value="ECO:0007669"/>
    <property type="project" value="InterPro"/>
</dbReference>
<protein>
    <recommendedName>
        <fullName evidence="4">Integrase catalytic domain-containing protein</fullName>
    </recommendedName>
</protein>
<keyword evidence="6" id="KW-1185">Reference proteome</keyword>
<dbReference type="EMBL" id="JAUUTY010000003">
    <property type="protein sequence ID" value="KAK1666132.1"/>
    <property type="molecule type" value="Genomic_DNA"/>
</dbReference>
<comment type="caution">
    <text evidence="5">The sequence shown here is derived from an EMBL/GenBank/DDBJ whole genome shotgun (WGS) entry which is preliminary data.</text>
</comment>
<reference evidence="5" key="1">
    <citation type="submission" date="2023-07" db="EMBL/GenBank/DDBJ databases">
        <title>A chromosome-level genome assembly of Lolium multiflorum.</title>
        <authorList>
            <person name="Chen Y."/>
            <person name="Copetti D."/>
            <person name="Kolliker R."/>
            <person name="Studer B."/>
        </authorList>
    </citation>
    <scope>NUCLEOTIDE SEQUENCE</scope>
    <source>
        <strain evidence="5">02402/16</strain>
        <tissue evidence="5">Leaf</tissue>
    </source>
</reference>
<dbReference type="PANTHER" id="PTHR42648:SF26">
    <property type="entry name" value="INTEGRASE CATALYTIC DOMAIN-CONTAINING PROTEIN"/>
    <property type="match status" value="1"/>
</dbReference>
<feature type="domain" description="Integrase catalytic" evidence="4">
    <location>
        <begin position="61"/>
        <end position="178"/>
    </location>
</feature>
<evidence type="ECO:0000313" key="6">
    <source>
        <dbReference type="Proteomes" id="UP001231189"/>
    </source>
</evidence>
<feature type="region of interest" description="Disordered" evidence="3">
    <location>
        <begin position="268"/>
        <end position="355"/>
    </location>
</feature>
<keyword evidence="1" id="KW-0479">Metal-binding</keyword>
<accession>A0AAD8SXU0</accession>
<keyword evidence="2" id="KW-0378">Hydrolase</keyword>
<evidence type="ECO:0000313" key="5">
    <source>
        <dbReference type="EMBL" id="KAK1666132.1"/>
    </source>
</evidence>
<feature type="compositionally biased region" description="Basic and acidic residues" evidence="3">
    <location>
        <begin position="647"/>
        <end position="656"/>
    </location>
</feature>
<dbReference type="InterPro" id="IPR013103">
    <property type="entry name" value="RVT_2"/>
</dbReference>
<feature type="region of interest" description="Disordered" evidence="3">
    <location>
        <begin position="647"/>
        <end position="697"/>
    </location>
</feature>
<dbReference type="PROSITE" id="PS50994">
    <property type="entry name" value="INTEGRASE"/>
    <property type="match status" value="1"/>
</dbReference>
<dbReference type="InterPro" id="IPR043502">
    <property type="entry name" value="DNA/RNA_pol_sf"/>
</dbReference>
<dbReference type="Pfam" id="PF07727">
    <property type="entry name" value="RVT_2"/>
    <property type="match status" value="1"/>
</dbReference>
<name>A0AAD8SXU0_LOLMU</name>
<dbReference type="InterPro" id="IPR039537">
    <property type="entry name" value="Retrotran_Ty1/copia-like"/>
</dbReference>
<dbReference type="InterPro" id="IPR001584">
    <property type="entry name" value="Integrase_cat-core"/>
</dbReference>
<feature type="compositionally biased region" description="Low complexity" evidence="3">
    <location>
        <begin position="287"/>
        <end position="324"/>
    </location>
</feature>
<evidence type="ECO:0000259" key="4">
    <source>
        <dbReference type="PROSITE" id="PS50994"/>
    </source>
</evidence>
<organism evidence="5 6">
    <name type="scientific">Lolium multiflorum</name>
    <name type="common">Italian ryegrass</name>
    <name type="synonym">Lolium perenne subsp. multiflorum</name>
    <dbReference type="NCBI Taxonomy" id="4521"/>
    <lineage>
        <taxon>Eukaryota</taxon>
        <taxon>Viridiplantae</taxon>
        <taxon>Streptophyta</taxon>
        <taxon>Embryophyta</taxon>
        <taxon>Tracheophyta</taxon>
        <taxon>Spermatophyta</taxon>
        <taxon>Magnoliopsida</taxon>
        <taxon>Liliopsida</taxon>
        <taxon>Poales</taxon>
        <taxon>Poaceae</taxon>
        <taxon>BOP clade</taxon>
        <taxon>Pooideae</taxon>
        <taxon>Poodae</taxon>
        <taxon>Poeae</taxon>
        <taxon>Poeae Chloroplast Group 2 (Poeae type)</taxon>
        <taxon>Loliodinae</taxon>
        <taxon>Loliinae</taxon>
        <taxon>Lolium</taxon>
    </lineage>
</organism>
<dbReference type="InterPro" id="IPR036397">
    <property type="entry name" value="RNaseH_sf"/>
</dbReference>
<dbReference type="Gene3D" id="3.30.420.10">
    <property type="entry name" value="Ribonuclease H-like superfamily/Ribonuclease H"/>
    <property type="match status" value="1"/>
</dbReference>
<evidence type="ECO:0000256" key="2">
    <source>
        <dbReference type="ARBA" id="ARBA00022801"/>
    </source>
</evidence>
<feature type="compositionally biased region" description="Basic residues" evidence="3">
    <location>
        <begin position="677"/>
        <end position="691"/>
    </location>
</feature>
<dbReference type="InterPro" id="IPR057670">
    <property type="entry name" value="SH3_retrovirus"/>
</dbReference>
<dbReference type="SUPFAM" id="SSF56672">
    <property type="entry name" value="DNA/RNA polymerases"/>
    <property type="match status" value="1"/>
</dbReference>
<evidence type="ECO:0000256" key="1">
    <source>
        <dbReference type="ARBA" id="ARBA00022723"/>
    </source>
</evidence>